<dbReference type="STRING" id="933944.AN215_18430"/>
<dbReference type="Gene3D" id="1.10.10.60">
    <property type="entry name" value="Homeodomain-like"/>
    <property type="match status" value="1"/>
</dbReference>
<reference evidence="7 8" key="1">
    <citation type="journal article" date="2016" name="Front. Microbiol.">
        <title>Comparative Genomics Analysis of Streptomyces Species Reveals Their Adaptation to the Marine Environment and Their Diversity at the Genomic Level.</title>
        <authorList>
            <person name="Tian X."/>
            <person name="Zhang Z."/>
            <person name="Yang T."/>
            <person name="Chen M."/>
            <person name="Li J."/>
            <person name="Chen F."/>
            <person name="Yang J."/>
            <person name="Li W."/>
            <person name="Zhang B."/>
            <person name="Zhang Z."/>
            <person name="Wu J."/>
            <person name="Zhang C."/>
            <person name="Long L."/>
            <person name="Xiao J."/>
        </authorList>
    </citation>
    <scope>NUCLEOTIDE SEQUENCE [LARGE SCALE GENOMIC DNA]</scope>
    <source>
        <strain evidence="7 8">SCSIO 10390</strain>
    </source>
</reference>
<evidence type="ECO:0000256" key="4">
    <source>
        <dbReference type="PROSITE-ProRule" id="PRU00335"/>
    </source>
</evidence>
<dbReference type="OrthoDB" id="9796019at2"/>
<dbReference type="PANTHER" id="PTHR30055:SF148">
    <property type="entry name" value="TETR-FAMILY TRANSCRIPTIONAL REGULATOR"/>
    <property type="match status" value="1"/>
</dbReference>
<evidence type="ECO:0000256" key="3">
    <source>
        <dbReference type="ARBA" id="ARBA00023163"/>
    </source>
</evidence>
<dbReference type="RefSeq" id="WP_070011808.1">
    <property type="nucleotide sequence ID" value="NZ_LJGS01000041.1"/>
</dbReference>
<keyword evidence="3" id="KW-0804">Transcription</keyword>
<dbReference type="InterPro" id="IPR036271">
    <property type="entry name" value="Tet_transcr_reg_TetR-rel_C_sf"/>
</dbReference>
<dbReference type="PANTHER" id="PTHR30055">
    <property type="entry name" value="HTH-TYPE TRANSCRIPTIONAL REGULATOR RUTR"/>
    <property type="match status" value="1"/>
</dbReference>
<proteinExistence type="predicted"/>
<dbReference type="AlphaFoldDB" id="A0A1E7JKK3"/>
<dbReference type="Gene3D" id="1.10.357.10">
    <property type="entry name" value="Tetracycline Repressor, domain 2"/>
    <property type="match status" value="1"/>
</dbReference>
<keyword evidence="1" id="KW-0805">Transcription regulation</keyword>
<protein>
    <submittedName>
        <fullName evidence="7">TetR family transcriptional regulator</fullName>
    </submittedName>
</protein>
<dbReference type="Pfam" id="PF00440">
    <property type="entry name" value="TetR_N"/>
    <property type="match status" value="1"/>
</dbReference>
<comment type="caution">
    <text evidence="7">The sequence shown here is derived from an EMBL/GenBank/DDBJ whole genome shotgun (WGS) entry which is preliminary data.</text>
</comment>
<name>A0A1E7JKK3_9ACTN</name>
<evidence type="ECO:0000313" key="7">
    <source>
        <dbReference type="EMBL" id="OEU88149.1"/>
    </source>
</evidence>
<dbReference type="InterPro" id="IPR050109">
    <property type="entry name" value="HTH-type_TetR-like_transc_reg"/>
</dbReference>
<dbReference type="PATRIC" id="fig|933944.5.peg.3008"/>
<dbReference type="InterPro" id="IPR001647">
    <property type="entry name" value="HTH_TetR"/>
</dbReference>
<evidence type="ECO:0000256" key="2">
    <source>
        <dbReference type="ARBA" id="ARBA00023125"/>
    </source>
</evidence>
<feature type="region of interest" description="Disordered" evidence="5">
    <location>
        <begin position="1"/>
        <end position="21"/>
    </location>
</feature>
<dbReference type="InterPro" id="IPR009057">
    <property type="entry name" value="Homeodomain-like_sf"/>
</dbReference>
<evidence type="ECO:0000256" key="5">
    <source>
        <dbReference type="SAM" id="MobiDB-lite"/>
    </source>
</evidence>
<dbReference type="PROSITE" id="PS50977">
    <property type="entry name" value="HTH_TETR_2"/>
    <property type="match status" value="1"/>
</dbReference>
<dbReference type="EMBL" id="LJGT01000040">
    <property type="protein sequence ID" value="OEU88149.1"/>
    <property type="molecule type" value="Genomic_DNA"/>
</dbReference>
<feature type="DNA-binding region" description="H-T-H motif" evidence="4">
    <location>
        <begin position="47"/>
        <end position="66"/>
    </location>
</feature>
<dbReference type="SUPFAM" id="SSF48498">
    <property type="entry name" value="Tetracyclin repressor-like, C-terminal domain"/>
    <property type="match status" value="1"/>
</dbReference>
<dbReference type="Proteomes" id="UP000176087">
    <property type="component" value="Unassembled WGS sequence"/>
</dbReference>
<dbReference type="Pfam" id="PF16859">
    <property type="entry name" value="TetR_C_11"/>
    <property type="match status" value="1"/>
</dbReference>
<accession>A0A1E7JKK3</accession>
<evidence type="ECO:0000256" key="1">
    <source>
        <dbReference type="ARBA" id="ARBA00023015"/>
    </source>
</evidence>
<dbReference type="InterPro" id="IPR011075">
    <property type="entry name" value="TetR_C"/>
</dbReference>
<organism evidence="7 8">
    <name type="scientific">Streptomyces abyssalis</name>
    <dbReference type="NCBI Taxonomy" id="933944"/>
    <lineage>
        <taxon>Bacteria</taxon>
        <taxon>Bacillati</taxon>
        <taxon>Actinomycetota</taxon>
        <taxon>Actinomycetes</taxon>
        <taxon>Kitasatosporales</taxon>
        <taxon>Streptomycetaceae</taxon>
        <taxon>Streptomyces</taxon>
    </lineage>
</organism>
<sequence length="208" mass="22555">MNPMPSDAGADAAPARRGRPRSEAVERAIIEGVLRLLEEGTSIDALSIEGVARVAGVGKATVYRRWPGGKDEMLLAVVDALEEPPAEPVGASVRDDLVTLLEWYRRVGMAKRQSAVLRTMTSHVKSHPELWQQYHDTVIKARRETLHGVLRRGIEAGELRGDLDVGLLGELFTGPMLTRTVLHEGKDLPDGLAEQIVDSVLDGVRAGG</sequence>
<keyword evidence="2 4" id="KW-0238">DNA-binding</keyword>
<dbReference type="GO" id="GO:0000976">
    <property type="term" value="F:transcription cis-regulatory region binding"/>
    <property type="evidence" value="ECO:0007669"/>
    <property type="project" value="TreeGrafter"/>
</dbReference>
<evidence type="ECO:0000259" key="6">
    <source>
        <dbReference type="PROSITE" id="PS50977"/>
    </source>
</evidence>
<dbReference type="SUPFAM" id="SSF46689">
    <property type="entry name" value="Homeodomain-like"/>
    <property type="match status" value="1"/>
</dbReference>
<keyword evidence="8" id="KW-1185">Reference proteome</keyword>
<dbReference type="GO" id="GO:0003700">
    <property type="term" value="F:DNA-binding transcription factor activity"/>
    <property type="evidence" value="ECO:0007669"/>
    <property type="project" value="TreeGrafter"/>
</dbReference>
<evidence type="ECO:0000313" key="8">
    <source>
        <dbReference type="Proteomes" id="UP000176087"/>
    </source>
</evidence>
<gene>
    <name evidence="7" type="ORF">AN215_18430</name>
</gene>
<feature type="domain" description="HTH tetR-type" evidence="6">
    <location>
        <begin position="23"/>
        <end position="84"/>
    </location>
</feature>